<keyword evidence="6" id="KW-0539">Nucleus</keyword>
<keyword evidence="5" id="KW-0804">Transcription</keyword>
<dbReference type="InterPro" id="IPR036955">
    <property type="entry name" value="AP2/ERF_dom_sf"/>
</dbReference>
<evidence type="ECO:0000313" key="10">
    <source>
        <dbReference type="EMBL" id="KAK3242746.1"/>
    </source>
</evidence>
<keyword evidence="4" id="KW-0238">DNA-binding</keyword>
<evidence type="ECO:0000313" key="11">
    <source>
        <dbReference type="Proteomes" id="UP001190700"/>
    </source>
</evidence>
<feature type="region of interest" description="Disordered" evidence="7">
    <location>
        <begin position="304"/>
        <end position="346"/>
    </location>
</feature>
<feature type="domain" description="CRC" evidence="9">
    <location>
        <begin position="843"/>
        <end position="952"/>
    </location>
</feature>
<feature type="compositionally biased region" description="Low complexity" evidence="7">
    <location>
        <begin position="500"/>
        <end position="530"/>
    </location>
</feature>
<feature type="region of interest" description="Disordered" evidence="7">
    <location>
        <begin position="213"/>
        <end position="260"/>
    </location>
</feature>
<dbReference type="Proteomes" id="UP001190700">
    <property type="component" value="Unassembled WGS sequence"/>
</dbReference>
<dbReference type="GO" id="GO:0005634">
    <property type="term" value="C:nucleus"/>
    <property type="evidence" value="ECO:0007669"/>
    <property type="project" value="UniProtKB-SubCell"/>
</dbReference>
<feature type="compositionally biased region" description="Low complexity" evidence="7">
    <location>
        <begin position="1578"/>
        <end position="1587"/>
    </location>
</feature>
<dbReference type="PANTHER" id="PTHR12446:SF34">
    <property type="entry name" value="PROTEIN LIN-54 HOMOLOG"/>
    <property type="match status" value="1"/>
</dbReference>
<feature type="compositionally biased region" description="Low complexity" evidence="7">
    <location>
        <begin position="320"/>
        <end position="338"/>
    </location>
</feature>
<feature type="compositionally biased region" description="Low complexity" evidence="7">
    <location>
        <begin position="619"/>
        <end position="633"/>
    </location>
</feature>
<dbReference type="SMART" id="SM01114">
    <property type="entry name" value="CXC"/>
    <property type="match status" value="4"/>
</dbReference>
<feature type="domain" description="CRC" evidence="9">
    <location>
        <begin position="96"/>
        <end position="213"/>
    </location>
</feature>
<feature type="compositionally biased region" description="Polar residues" evidence="7">
    <location>
        <begin position="225"/>
        <end position="243"/>
    </location>
</feature>
<feature type="domain" description="AP2/ERF" evidence="8">
    <location>
        <begin position="1627"/>
        <end position="1684"/>
    </location>
</feature>
<feature type="region of interest" description="Disordered" evidence="7">
    <location>
        <begin position="369"/>
        <end position="800"/>
    </location>
</feature>
<feature type="region of interest" description="Disordered" evidence="7">
    <location>
        <begin position="1021"/>
        <end position="1044"/>
    </location>
</feature>
<sequence>MAGYTPDGQNIQVPLLSDPSQQAVPSSSHTFPASFQADQQRVYRGAESPAMGPSPTLGSQGFTALPQNFPNTPGPLQQLIPPPGQEADSFASLSPTIRRCNCKKSKCLKLYCECFASKVFCNGCNCQQCLNTSAEAELVAQTQQLIESRNPEAFKSKIVTNNAKVLEQGIDARHKKGCHCKRSFCLKKYCECFQAGVQCSQACKCVKCRNHEGAGPSDPTDAVAATTSTPATQHSTKSQQMTGDSPLVFSKEQPAPSHTPVSLDMGVVSLPAEYHLAVQELRGTTLAAAPPLVTGPSVSASPVFPTLSSAPRPLKSETAQVQSTEVTSTKTTGKTSTEPLQLASTPAKAVNTPLKALSAREAFIPPASFPVSPSSQLKHGDAGTLTWTPRFSMGSSEESALQEGLQSRGRLEAHQARRLSSSCVLSPQGIKHRPSAPQLPSPPLVPAPEAVAKSPALMSHPLSQTPPSAASSALTPSPSAPTAQPSATPQGSVPGPPSPAAGLLDGPAPPSFSATPAATPSGSAPASSTFKLQSASAAAFGQHSGALPAPAALPAASPSGSLPHRTPASAPPPGVRAAPVLASPPARPFLPSSTPTKPARALQSPMQIEIPPYQPAAPAPGTAAAAPGTATAPLPEGSLPLISPVYPPEAVPAAPGGDPSFQGEQPPSFLGGQLPSFQGGQLPSFQGGRPPVMDEVPTPRFGPVSAALAKTPGHEAPQHSAPSAAQPLSEKATPAANSQSETRAAAEHTAHGAQITVERLRPGLADATSASQAASAASEGLQERASTAGTPRGLPELDTRAPVTSFTFPSASVAATAPVPPPPPSTSGPPAAGDSCNAEGVPYIRRCHCKKSKCLKLYCECFASREFCTNCSCVQCLNTVEHVELVQRARQSIQLRDPTAFAPKVQGDAGHRHKKGCHCKRSFCLKKYCECYQAGVLCSEACKCESCKNCDLGMGEDGAAPRPFDQDHQRVEPGSSEVPAATLPAETLQMRSAPLDVATVAKAAAAHADDLVPAAGLLRGRSPGTSPVRQTPCKNPGAWAARMASPPNTISKRRQAQWGGEPCSLCKLYRRMGCGTEAAAVWCLRKGMRSAAQRRRRSGMLSPQPATPLRGGRAQSRSPVQRRQQSTPVRGTSEHIVGTPVTPRAGLKMLAELSSELGGALCTPMSKKEIQHTCVSASKYRGVVYHRTKSKWIARFYHSGGECTHLGSHDDEEAAKNAYDSFRAQLHLQSTPLPLTSAGGATPLPLTSAANPSELVGCRAKCWREQVKGWRSATISAYDPIQGSYVLRFDNGKEQSGVVLPSPDVRVSKPAGTPLAALTPHAERAADVAVARLAAELVAVANRLPMSAVTDMRCEAWTGFRNSLAGSTTARHVASQLLWVHSQVVVLSTSWAPEEEARWLAACRSFLAPAGRPHASSLSRRDVNNTPVQKWGGVGSRSKRRNGIPSRPPQERAPELMRRLSGGSGKAGFRQKPLARLSSLLTTFSECIDWELVDRLWETEETEGLAQAKLIAAEHSRHRAPAPTPPVEADPFSPPPQQKKGRAGEAKRRLEESAAADDRSPGAPAAKMRRSLAEGRSAPKPSSSISPKPDPSDAGDDLLGSTSPAGILQRRVGPKGKGLAKSGKSSKFRGVSWHRERGQWLARLYLKAGRHVHLGYHDTEEAAAKAILVASRKRRAREAMAAAEGIVPQDQTPPSADVPSLRGATQAVEAVDVGEGVESSTLGPAMPAAGGGAVTPVSKPAALSEQSNPRGGTPVQVEVLTGMHPTSIPCLAGFSTPVRAAVAQAAAAAVHAVVADENQNMTVSFAAAVKADKDLQRPHDRERVPLARVDNVQPHQASN</sequence>
<feature type="domain" description="AP2/ERF" evidence="8">
    <location>
        <begin position="1179"/>
        <end position="1236"/>
    </location>
</feature>
<dbReference type="Pfam" id="PF03638">
    <property type="entry name" value="TCR"/>
    <property type="match status" value="4"/>
</dbReference>
<dbReference type="PANTHER" id="PTHR12446">
    <property type="entry name" value="TESMIN/TSO1-RELATED"/>
    <property type="match status" value="1"/>
</dbReference>
<feature type="region of interest" description="Disordered" evidence="7">
    <location>
        <begin position="1411"/>
        <end position="1455"/>
    </location>
</feature>
<dbReference type="SUPFAM" id="SSF54171">
    <property type="entry name" value="DNA-binding domain"/>
    <property type="match status" value="2"/>
</dbReference>
<feature type="compositionally biased region" description="Low complexity" evidence="7">
    <location>
        <begin position="1113"/>
        <end position="1126"/>
    </location>
</feature>
<feature type="compositionally biased region" description="Pro residues" evidence="7">
    <location>
        <begin position="437"/>
        <end position="446"/>
    </location>
</feature>
<feature type="region of interest" description="Disordered" evidence="7">
    <location>
        <begin position="1729"/>
        <end position="1751"/>
    </location>
</feature>
<feature type="region of interest" description="Disordered" evidence="7">
    <location>
        <begin position="1092"/>
        <end position="1139"/>
    </location>
</feature>
<reference evidence="10 11" key="1">
    <citation type="journal article" date="2015" name="Genome Biol. Evol.">
        <title>Comparative Genomics of a Bacterivorous Green Alga Reveals Evolutionary Causalities and Consequences of Phago-Mixotrophic Mode of Nutrition.</title>
        <authorList>
            <person name="Burns J.A."/>
            <person name="Paasch A."/>
            <person name="Narechania A."/>
            <person name="Kim E."/>
        </authorList>
    </citation>
    <scope>NUCLEOTIDE SEQUENCE [LARGE SCALE GENOMIC DNA]</scope>
    <source>
        <strain evidence="10 11">PLY_AMNH</strain>
    </source>
</reference>
<feature type="compositionally biased region" description="Basic and acidic residues" evidence="7">
    <location>
        <begin position="1542"/>
        <end position="1560"/>
    </location>
</feature>
<organism evidence="10 11">
    <name type="scientific">Cymbomonas tetramitiformis</name>
    <dbReference type="NCBI Taxonomy" id="36881"/>
    <lineage>
        <taxon>Eukaryota</taxon>
        <taxon>Viridiplantae</taxon>
        <taxon>Chlorophyta</taxon>
        <taxon>Pyramimonadophyceae</taxon>
        <taxon>Pyramimonadales</taxon>
        <taxon>Pyramimonadaceae</taxon>
        <taxon>Cymbomonas</taxon>
    </lineage>
</organism>
<dbReference type="InterPro" id="IPR033467">
    <property type="entry name" value="Tesmin/TSO1-like_CXC"/>
</dbReference>
<keyword evidence="11" id="KW-1185">Reference proteome</keyword>
<proteinExistence type="inferred from homology"/>
<dbReference type="Gene3D" id="3.30.730.10">
    <property type="entry name" value="AP2/ERF domain"/>
    <property type="match status" value="2"/>
</dbReference>
<feature type="compositionally biased region" description="Polar residues" evidence="7">
    <location>
        <begin position="385"/>
        <end position="399"/>
    </location>
</feature>
<dbReference type="InterPro" id="IPR028307">
    <property type="entry name" value="Lin-54_fam"/>
</dbReference>
<name>A0AAE0BTX5_9CHLO</name>
<comment type="subcellular location">
    <subcellularLocation>
        <location evidence="1">Nucleus</location>
    </subcellularLocation>
</comment>
<evidence type="ECO:0000256" key="1">
    <source>
        <dbReference type="ARBA" id="ARBA00004123"/>
    </source>
</evidence>
<comment type="similarity">
    <text evidence="2">Belongs to the lin-54 family.</text>
</comment>
<feature type="compositionally biased region" description="Polar residues" evidence="7">
    <location>
        <begin position="1023"/>
        <end position="1033"/>
    </location>
</feature>
<evidence type="ECO:0000256" key="2">
    <source>
        <dbReference type="ARBA" id="ARBA00007267"/>
    </source>
</evidence>
<dbReference type="PROSITE" id="PS51634">
    <property type="entry name" value="CRC"/>
    <property type="match status" value="2"/>
</dbReference>
<dbReference type="InterPro" id="IPR016177">
    <property type="entry name" value="DNA-bd_dom_sf"/>
</dbReference>
<evidence type="ECO:0000256" key="6">
    <source>
        <dbReference type="ARBA" id="ARBA00023242"/>
    </source>
</evidence>
<evidence type="ECO:0000256" key="5">
    <source>
        <dbReference type="ARBA" id="ARBA00023163"/>
    </source>
</evidence>
<feature type="region of interest" description="Disordered" evidence="7">
    <location>
        <begin position="1514"/>
        <end position="1630"/>
    </location>
</feature>
<dbReference type="GO" id="GO:0003700">
    <property type="term" value="F:DNA-binding transcription factor activity"/>
    <property type="evidence" value="ECO:0007669"/>
    <property type="project" value="InterPro"/>
</dbReference>
<feature type="compositionally biased region" description="Basic and acidic residues" evidence="7">
    <location>
        <begin position="1814"/>
        <end position="1825"/>
    </location>
</feature>
<evidence type="ECO:0008006" key="12">
    <source>
        <dbReference type="Google" id="ProtNLM"/>
    </source>
</evidence>
<gene>
    <name evidence="10" type="ORF">CYMTET_47595</name>
</gene>
<feature type="region of interest" description="Disordered" evidence="7">
    <location>
        <begin position="813"/>
        <end position="833"/>
    </location>
</feature>
<dbReference type="InterPro" id="IPR005172">
    <property type="entry name" value="CRC"/>
</dbReference>
<feature type="compositionally biased region" description="Pro residues" evidence="7">
    <location>
        <begin position="1522"/>
        <end position="1537"/>
    </location>
</feature>
<feature type="compositionally biased region" description="Low complexity" evidence="7">
    <location>
        <begin position="461"/>
        <end position="493"/>
    </location>
</feature>
<comment type="caution">
    <text evidence="10">The sequence shown here is derived from an EMBL/GenBank/DDBJ whole genome shotgun (WGS) entry which is preliminary data.</text>
</comment>
<feature type="compositionally biased region" description="Low complexity" evidence="7">
    <location>
        <begin position="718"/>
        <end position="727"/>
    </location>
</feature>
<evidence type="ECO:0000259" key="8">
    <source>
        <dbReference type="PROSITE" id="PS51032"/>
    </source>
</evidence>
<keyword evidence="3" id="KW-0805">Transcription regulation</keyword>
<feature type="compositionally biased region" description="Low complexity" evidence="7">
    <location>
        <begin position="765"/>
        <end position="778"/>
    </location>
</feature>
<dbReference type="PROSITE" id="PS51032">
    <property type="entry name" value="AP2_ERF"/>
    <property type="match status" value="2"/>
</dbReference>
<feature type="compositionally biased region" description="Polar residues" evidence="7">
    <location>
        <begin position="675"/>
        <end position="684"/>
    </location>
</feature>
<dbReference type="GO" id="GO:0003677">
    <property type="term" value="F:DNA binding"/>
    <property type="evidence" value="ECO:0007669"/>
    <property type="project" value="UniProtKB-KW"/>
</dbReference>
<protein>
    <recommendedName>
        <fullName evidence="12">CRC domain-containing protein</fullName>
    </recommendedName>
</protein>
<evidence type="ECO:0000259" key="9">
    <source>
        <dbReference type="PROSITE" id="PS51634"/>
    </source>
</evidence>
<feature type="compositionally biased region" description="Low complexity" evidence="7">
    <location>
        <begin position="544"/>
        <end position="563"/>
    </location>
</feature>
<evidence type="ECO:0000256" key="7">
    <source>
        <dbReference type="SAM" id="MobiDB-lite"/>
    </source>
</evidence>
<evidence type="ECO:0000256" key="3">
    <source>
        <dbReference type="ARBA" id="ARBA00023015"/>
    </source>
</evidence>
<feature type="region of interest" description="Disordered" evidence="7">
    <location>
        <begin position="1814"/>
        <end position="1839"/>
    </location>
</feature>
<feature type="compositionally biased region" description="Pro residues" evidence="7">
    <location>
        <begin position="818"/>
        <end position="827"/>
    </location>
</feature>
<dbReference type="EMBL" id="LGRX02033126">
    <property type="protein sequence ID" value="KAK3242746.1"/>
    <property type="molecule type" value="Genomic_DNA"/>
</dbReference>
<dbReference type="InterPro" id="IPR001471">
    <property type="entry name" value="AP2/ERF_dom"/>
</dbReference>
<accession>A0AAE0BTX5</accession>
<evidence type="ECO:0000256" key="4">
    <source>
        <dbReference type="ARBA" id="ARBA00023125"/>
    </source>
</evidence>